<feature type="transmembrane region" description="Helical" evidence="6">
    <location>
        <begin position="795"/>
        <end position="815"/>
    </location>
</feature>
<dbReference type="Gene3D" id="3.40.50.2300">
    <property type="match status" value="1"/>
</dbReference>
<dbReference type="SUPFAM" id="SSF52172">
    <property type="entry name" value="CheY-like"/>
    <property type="match status" value="1"/>
</dbReference>
<proteinExistence type="predicted"/>
<dbReference type="CDD" id="cd16922">
    <property type="entry name" value="HATPase_EvgS-ArcB-TorS-like"/>
    <property type="match status" value="1"/>
</dbReference>
<dbReference type="SUPFAM" id="SSF63829">
    <property type="entry name" value="Calcium-dependent phosphotriesterase"/>
    <property type="match status" value="2"/>
</dbReference>
<dbReference type="EC" id="2.7.13.3" evidence="2"/>
<dbReference type="Pfam" id="PF00512">
    <property type="entry name" value="HisKA"/>
    <property type="match status" value="1"/>
</dbReference>
<keyword evidence="6" id="KW-0812">Transmembrane</keyword>
<comment type="catalytic activity">
    <reaction evidence="1">
        <text>ATP + protein L-histidine = ADP + protein N-phospho-L-histidine.</text>
        <dbReference type="EC" id="2.7.13.3"/>
    </reaction>
</comment>
<dbReference type="Gene3D" id="3.30.565.10">
    <property type="entry name" value="Histidine kinase-like ATPase, C-terminal domain"/>
    <property type="match status" value="1"/>
</dbReference>
<evidence type="ECO:0000256" key="6">
    <source>
        <dbReference type="SAM" id="Phobius"/>
    </source>
</evidence>
<name>A0A6S6SPB9_9BACT</name>
<feature type="domain" description="Histidine kinase" evidence="7">
    <location>
        <begin position="865"/>
        <end position="1086"/>
    </location>
</feature>
<dbReference type="SMART" id="SM00448">
    <property type="entry name" value="REC"/>
    <property type="match status" value="1"/>
</dbReference>
<dbReference type="InterPro" id="IPR036097">
    <property type="entry name" value="HisK_dim/P_sf"/>
</dbReference>
<keyword evidence="3 5" id="KW-0597">Phosphoprotein</keyword>
<reference evidence="9" key="1">
    <citation type="submission" date="2020-01" db="EMBL/GenBank/DDBJ databases">
        <authorList>
            <person name="Meier V. D."/>
            <person name="Meier V D."/>
        </authorList>
    </citation>
    <scope>NUCLEOTIDE SEQUENCE</scope>
    <source>
        <strain evidence="9">HLG_WM_MAG_10</strain>
    </source>
</reference>
<dbReference type="Gene3D" id="2.130.10.10">
    <property type="entry name" value="YVTN repeat-like/Quinoprotein amine dehydrogenase"/>
    <property type="match status" value="3"/>
</dbReference>
<evidence type="ECO:0000256" key="1">
    <source>
        <dbReference type="ARBA" id="ARBA00000085"/>
    </source>
</evidence>
<keyword evidence="4" id="KW-0902">Two-component regulatory system</keyword>
<dbReference type="SMART" id="SM00387">
    <property type="entry name" value="HATPase_c"/>
    <property type="match status" value="1"/>
</dbReference>
<dbReference type="Pfam" id="PF07495">
    <property type="entry name" value="Y_Y_Y"/>
    <property type="match status" value="1"/>
</dbReference>
<sequence>MTKYSIIFTIVLFLFNSTLIAQSFSAKIRKLSIEDGLSNRFVRNTFQDSKGFIWLATNYGLNRYNGYSFELLTKEKEGLASNRIDQIYGDQDSCLWLTFLDAEARPFEKISIVNTNTLKVERLAEKYGPSFPIKEQDIFELYQAAPNVLFIVTKSRKVFKYAGQGKCELLFELPHANHTLSSILCCKNAIWVIGMGYILEYGMDGQLKEEDLLPFKKVLDIHCGEDEITGYAKYIQGDSLFYFSKKIAQPIEYNPAFLSFEREVLYGKNMHIRQSTNGMIWLYDAVESKIYTSKGELVYDFTDLLLTEQNHKIFSVFFDKDNNSWISTTDGVFIFTVEPNKFHNYLNQDKFIPNSKSYSIRGIIEADGFLYVNTYAGHQRIDLETGDVFPLEDSLKMKGDDERWPELDLIKDKKGNLWFCGWKNEVQCLNLKTGLITNYPTKHAAVVKEEDERNLNLKLYEDHQGRIWMGSREGLYYLDTSYQAFIKYHAYGLCEELNTSQVYALLEDTVTQTLWVGATSGLYQFDYKLGQFTYHYSTEKEAPYYIPHDYILTIHKDRTEAVLWLGTHEGGLIKLHPESGSLKHFTVATGLSDNVIYAILEDDNGFLWLSSNYGLMRFNKKSDWGRNTVYLPRDGITATEFNKMASYKSTSGRFYFGGVNGMVAFYPNHFQEEAESQIPLYILSYECLSGQAKEMEDRTAQLLKTKEIVLYPNDHFFKLSFALLDYESPARNRYMYKIEDSGQGWQSTSENEVRINRLPYGNYTLIIRGQGANGAWSKNEIHIPIKVHTPFYKTFYFYVFIAILFVLAVLGRARIAVRNSKKNKNYLEREIANRTQKLLEREQDLLTAKEEAEKSSHAKAEFLSIMSHEIRTPMNAVVNLTNYLLEDSPAESQLENLNILKFSANNLLAIINDVLDFNKIESGKVEFETIEFDLLGLLDSIHYGMSTNARKKGINFFLDTEVDLSKMLIGDPNRLTQVLNNLISNAIKFTEKGEVKVTLRVEEETEENIVLQFEVKDSGIGISEAEKKYIFNMFTQAASDTTRKYGGTGLGLAIIKKLLQLQNSDIKLTSTVGKGAVFSFVLGFKKGASLSKKRILGAPKEQLGKALKGAKVLAVEDNLVNVLVVKKFLEKWGVDFTHAADGLEAIEKIKEQDFDLILMDIHMPNMDGYAATKIIRAKKDGHHEFIPIIALTASALMDNKERIYEAGMNDIVVKPFQPAELYKVLAKYLVEKA</sequence>
<dbReference type="GO" id="GO:0000155">
    <property type="term" value="F:phosphorelay sensor kinase activity"/>
    <property type="evidence" value="ECO:0007669"/>
    <property type="project" value="InterPro"/>
</dbReference>
<dbReference type="EMBL" id="CACVAQ010000139">
    <property type="protein sequence ID" value="CAA6808042.1"/>
    <property type="molecule type" value="Genomic_DNA"/>
</dbReference>
<dbReference type="InterPro" id="IPR003594">
    <property type="entry name" value="HATPase_dom"/>
</dbReference>
<evidence type="ECO:0000259" key="7">
    <source>
        <dbReference type="PROSITE" id="PS50109"/>
    </source>
</evidence>
<evidence type="ECO:0000256" key="5">
    <source>
        <dbReference type="PROSITE-ProRule" id="PRU00169"/>
    </source>
</evidence>
<dbReference type="Pfam" id="PF07494">
    <property type="entry name" value="Reg_prop"/>
    <property type="match status" value="1"/>
</dbReference>
<dbReference type="AlphaFoldDB" id="A0A6S6SPB9"/>
<dbReference type="SMART" id="SM00388">
    <property type="entry name" value="HisKA"/>
    <property type="match status" value="1"/>
</dbReference>
<dbReference type="InterPro" id="IPR005467">
    <property type="entry name" value="His_kinase_dom"/>
</dbReference>
<dbReference type="InterPro" id="IPR004358">
    <property type="entry name" value="Sig_transdc_His_kin-like_C"/>
</dbReference>
<protein>
    <recommendedName>
        <fullName evidence="2">histidine kinase</fullName>
        <ecNumber evidence="2">2.7.13.3</ecNumber>
    </recommendedName>
</protein>
<dbReference type="Pfam" id="PF02518">
    <property type="entry name" value="HATPase_c"/>
    <property type="match status" value="1"/>
</dbReference>
<dbReference type="CDD" id="cd17546">
    <property type="entry name" value="REC_hyHK_CKI1_RcsC-like"/>
    <property type="match status" value="1"/>
</dbReference>
<organism evidence="9">
    <name type="scientific">uncultured Aureispira sp</name>
    <dbReference type="NCBI Taxonomy" id="1331704"/>
    <lineage>
        <taxon>Bacteria</taxon>
        <taxon>Pseudomonadati</taxon>
        <taxon>Bacteroidota</taxon>
        <taxon>Saprospiria</taxon>
        <taxon>Saprospirales</taxon>
        <taxon>Saprospiraceae</taxon>
        <taxon>Aureispira</taxon>
        <taxon>environmental samples</taxon>
    </lineage>
</organism>
<dbReference type="SUPFAM" id="SSF55874">
    <property type="entry name" value="ATPase domain of HSP90 chaperone/DNA topoisomerase II/histidine kinase"/>
    <property type="match status" value="1"/>
</dbReference>
<evidence type="ECO:0000259" key="8">
    <source>
        <dbReference type="PROSITE" id="PS50110"/>
    </source>
</evidence>
<dbReference type="FunFam" id="3.30.565.10:FF:000010">
    <property type="entry name" value="Sensor histidine kinase RcsC"/>
    <property type="match status" value="1"/>
</dbReference>
<dbReference type="PROSITE" id="PS50110">
    <property type="entry name" value="RESPONSE_REGULATORY"/>
    <property type="match status" value="1"/>
</dbReference>
<dbReference type="CDD" id="cd00082">
    <property type="entry name" value="HisKA"/>
    <property type="match status" value="1"/>
</dbReference>
<feature type="modified residue" description="4-aspartylphosphate" evidence="5">
    <location>
        <position position="1160"/>
    </location>
</feature>
<dbReference type="InterPro" id="IPR001789">
    <property type="entry name" value="Sig_transdc_resp-reg_receiver"/>
</dbReference>
<evidence type="ECO:0000313" key="9">
    <source>
        <dbReference type="EMBL" id="CAA6808042.1"/>
    </source>
</evidence>
<keyword evidence="6" id="KW-0472">Membrane</keyword>
<dbReference type="InterPro" id="IPR011123">
    <property type="entry name" value="Y_Y_Y"/>
</dbReference>
<dbReference type="PANTHER" id="PTHR45339">
    <property type="entry name" value="HYBRID SIGNAL TRANSDUCTION HISTIDINE KINASE J"/>
    <property type="match status" value="1"/>
</dbReference>
<dbReference type="InterPro" id="IPR011006">
    <property type="entry name" value="CheY-like_superfamily"/>
</dbReference>
<dbReference type="PRINTS" id="PR00344">
    <property type="entry name" value="BCTRLSENSOR"/>
</dbReference>
<feature type="domain" description="Response regulatory" evidence="8">
    <location>
        <begin position="1111"/>
        <end position="1229"/>
    </location>
</feature>
<dbReference type="PANTHER" id="PTHR45339:SF1">
    <property type="entry name" value="HYBRID SIGNAL TRANSDUCTION HISTIDINE KINASE J"/>
    <property type="match status" value="1"/>
</dbReference>
<dbReference type="SUPFAM" id="SSF47384">
    <property type="entry name" value="Homodimeric domain of signal transducing histidine kinase"/>
    <property type="match status" value="1"/>
</dbReference>
<gene>
    <name evidence="9" type="ORF">HELGO_WM13377</name>
</gene>
<dbReference type="InterPro" id="IPR015943">
    <property type="entry name" value="WD40/YVTN_repeat-like_dom_sf"/>
</dbReference>
<dbReference type="InterPro" id="IPR011110">
    <property type="entry name" value="Reg_prop"/>
</dbReference>
<dbReference type="InterPro" id="IPR036890">
    <property type="entry name" value="HATPase_C_sf"/>
</dbReference>
<accession>A0A6S6SPB9</accession>
<dbReference type="InterPro" id="IPR013783">
    <property type="entry name" value="Ig-like_fold"/>
</dbReference>
<dbReference type="Gene3D" id="1.10.287.130">
    <property type="match status" value="1"/>
</dbReference>
<evidence type="ECO:0000256" key="4">
    <source>
        <dbReference type="ARBA" id="ARBA00023012"/>
    </source>
</evidence>
<dbReference type="PROSITE" id="PS50109">
    <property type="entry name" value="HIS_KIN"/>
    <property type="match status" value="1"/>
</dbReference>
<keyword evidence="6" id="KW-1133">Transmembrane helix</keyword>
<dbReference type="InterPro" id="IPR003661">
    <property type="entry name" value="HisK_dim/P_dom"/>
</dbReference>
<evidence type="ECO:0000256" key="3">
    <source>
        <dbReference type="ARBA" id="ARBA00022553"/>
    </source>
</evidence>
<dbReference type="Pfam" id="PF00072">
    <property type="entry name" value="Response_reg"/>
    <property type="match status" value="1"/>
</dbReference>
<evidence type="ECO:0000256" key="2">
    <source>
        <dbReference type="ARBA" id="ARBA00012438"/>
    </source>
</evidence>
<dbReference type="Gene3D" id="2.60.40.10">
    <property type="entry name" value="Immunoglobulins"/>
    <property type="match status" value="1"/>
</dbReference>